<evidence type="ECO:0000313" key="4">
    <source>
        <dbReference type="Proteomes" id="UP001066276"/>
    </source>
</evidence>
<name>A0AAV7V2W0_PLEWA</name>
<protein>
    <submittedName>
        <fullName evidence="3">Uncharacterized protein</fullName>
    </submittedName>
</protein>
<comment type="caution">
    <text evidence="3">The sequence shown here is derived from an EMBL/GenBank/DDBJ whole genome shotgun (WGS) entry which is preliminary data.</text>
</comment>
<evidence type="ECO:0000313" key="3">
    <source>
        <dbReference type="EMBL" id="KAJ1195102.1"/>
    </source>
</evidence>
<dbReference type="EMBL" id="JANPWB010000004">
    <property type="protein sequence ID" value="KAJ1195102.1"/>
    <property type="molecule type" value="Genomic_DNA"/>
</dbReference>
<proteinExistence type="predicted"/>
<evidence type="ECO:0000256" key="2">
    <source>
        <dbReference type="SAM" id="Phobius"/>
    </source>
</evidence>
<keyword evidence="2" id="KW-1133">Transmembrane helix</keyword>
<keyword evidence="2" id="KW-0472">Membrane</keyword>
<keyword evidence="4" id="KW-1185">Reference proteome</keyword>
<gene>
    <name evidence="3" type="ORF">NDU88_004384</name>
</gene>
<evidence type="ECO:0000256" key="1">
    <source>
        <dbReference type="SAM" id="MobiDB-lite"/>
    </source>
</evidence>
<keyword evidence="2" id="KW-0812">Transmembrane</keyword>
<dbReference type="AlphaFoldDB" id="A0AAV7V2W0"/>
<accession>A0AAV7V2W0</accession>
<reference evidence="3" key="1">
    <citation type="journal article" date="2022" name="bioRxiv">
        <title>Sequencing and chromosome-scale assembly of the giantPleurodeles waltlgenome.</title>
        <authorList>
            <person name="Brown T."/>
            <person name="Elewa A."/>
            <person name="Iarovenko S."/>
            <person name="Subramanian E."/>
            <person name="Araus A.J."/>
            <person name="Petzold A."/>
            <person name="Susuki M."/>
            <person name="Suzuki K.-i.T."/>
            <person name="Hayashi T."/>
            <person name="Toyoda A."/>
            <person name="Oliveira C."/>
            <person name="Osipova E."/>
            <person name="Leigh N.D."/>
            <person name="Simon A."/>
            <person name="Yun M.H."/>
        </authorList>
    </citation>
    <scope>NUCLEOTIDE SEQUENCE</scope>
    <source>
        <strain evidence="3">20211129_DDA</strain>
        <tissue evidence="3">Liver</tissue>
    </source>
</reference>
<organism evidence="3 4">
    <name type="scientific">Pleurodeles waltl</name>
    <name type="common">Iberian ribbed newt</name>
    <dbReference type="NCBI Taxonomy" id="8319"/>
    <lineage>
        <taxon>Eukaryota</taxon>
        <taxon>Metazoa</taxon>
        <taxon>Chordata</taxon>
        <taxon>Craniata</taxon>
        <taxon>Vertebrata</taxon>
        <taxon>Euteleostomi</taxon>
        <taxon>Amphibia</taxon>
        <taxon>Batrachia</taxon>
        <taxon>Caudata</taxon>
        <taxon>Salamandroidea</taxon>
        <taxon>Salamandridae</taxon>
        <taxon>Pleurodelinae</taxon>
        <taxon>Pleurodeles</taxon>
    </lineage>
</organism>
<sequence length="548" mass="59297">MRLRSPIPPNVYVLASVSAGGLYALPGLATTGGLTRRSCLSLTRRSWGSAPHPHLFTPPKSADVPLRIFALAVGGKGVCTPCASQWMVWGSSPPRVRLSLPAESRSRNGFTAPLRPPFCIVAAAKLSGVFWANYTTKVAADLNNVSAGDATFFPSCVSSINLGKTHVMDSRLVLRRLHLGRRQVPVGAKEGNLWMTMTEELPTWVAADLKNVSAGDATVMDSRLVLRRLHLGRRQVPVGAKEGNLWMTMTESFQPGRVAADLKNVSAGDATVMDSRLVLRRQHLGRQQVPVGAKEGNLWMTMTEELPTWVAADLKNVSAGDATVAGDPTAVCPPSPSERHISSELWVIRHPRKEGHRSELGFSPVSYVRARVMDSRLVLRRLHLGRRQVPVGAKEGNLWMTMTESFQPGRVAADLKNVSAGDATVAGDPTVPCQLCVLHHPRKDASVGHPASSEGRTQVMDSRLVLRRLHLGRRQVPVGAKEGNLWMTMTEELPTWVAADLKNVSAGDATVAGDPTGYGLQIGAEETTPKQATDPGWSQGRKSLDDHD</sequence>
<feature type="region of interest" description="Disordered" evidence="1">
    <location>
        <begin position="517"/>
        <end position="548"/>
    </location>
</feature>
<feature type="transmembrane region" description="Helical" evidence="2">
    <location>
        <begin position="12"/>
        <end position="34"/>
    </location>
</feature>
<dbReference type="Proteomes" id="UP001066276">
    <property type="component" value="Chromosome 2_2"/>
</dbReference>